<keyword evidence="3" id="KW-1185">Reference proteome</keyword>
<proteinExistence type="predicted"/>
<keyword evidence="1" id="KW-0812">Transmembrane</keyword>
<organism evidence="2 3">
    <name type="scientific">Aristolochia fimbriata</name>
    <name type="common">White veined hardy Dutchman's pipe vine</name>
    <dbReference type="NCBI Taxonomy" id="158543"/>
    <lineage>
        <taxon>Eukaryota</taxon>
        <taxon>Viridiplantae</taxon>
        <taxon>Streptophyta</taxon>
        <taxon>Embryophyta</taxon>
        <taxon>Tracheophyta</taxon>
        <taxon>Spermatophyta</taxon>
        <taxon>Magnoliopsida</taxon>
        <taxon>Magnoliidae</taxon>
        <taxon>Piperales</taxon>
        <taxon>Aristolochiaceae</taxon>
        <taxon>Aristolochia</taxon>
    </lineage>
</organism>
<name>A0AAV7E1S2_ARIFI</name>
<evidence type="ECO:0000313" key="2">
    <source>
        <dbReference type="EMBL" id="KAG9442732.1"/>
    </source>
</evidence>
<keyword evidence="1" id="KW-0472">Membrane</keyword>
<comment type="caution">
    <text evidence="2">The sequence shown here is derived from an EMBL/GenBank/DDBJ whole genome shotgun (WGS) entry which is preliminary data.</text>
</comment>
<sequence length="171" mass="18895">MEPLSPPSPGKFLARSFRRRLEYSEDDHVVIQVLADEVTIQLIADHVRIETHVSEDQIEGDQKRVRKGVLKITGSVVAIVSAVLGLVDIDPPPNIMGFSTLNRLYPFKLALKGCFVAVMVCFCVCLGLQMLAEVAQRPPISIPMARKLMLLVLTLVQLTVAMKTASLLMEL</sequence>
<reference evidence="2 3" key="1">
    <citation type="submission" date="2021-07" db="EMBL/GenBank/DDBJ databases">
        <title>The Aristolochia fimbriata genome: insights into angiosperm evolution, floral development and chemical biosynthesis.</title>
        <authorList>
            <person name="Jiao Y."/>
        </authorList>
    </citation>
    <scope>NUCLEOTIDE SEQUENCE [LARGE SCALE GENOMIC DNA]</scope>
    <source>
        <strain evidence="2">IBCAS-2021</strain>
        <tissue evidence="2">Leaf</tissue>
    </source>
</reference>
<evidence type="ECO:0000313" key="3">
    <source>
        <dbReference type="Proteomes" id="UP000825729"/>
    </source>
</evidence>
<feature type="transmembrane region" description="Helical" evidence="1">
    <location>
        <begin position="69"/>
        <end position="89"/>
    </location>
</feature>
<keyword evidence="1" id="KW-1133">Transmembrane helix</keyword>
<protein>
    <submittedName>
        <fullName evidence="2">Uncharacterized protein</fullName>
    </submittedName>
</protein>
<evidence type="ECO:0000256" key="1">
    <source>
        <dbReference type="SAM" id="Phobius"/>
    </source>
</evidence>
<feature type="transmembrane region" description="Helical" evidence="1">
    <location>
        <begin position="148"/>
        <end position="169"/>
    </location>
</feature>
<dbReference type="EMBL" id="JAINDJ010000007">
    <property type="protein sequence ID" value="KAG9442732.1"/>
    <property type="molecule type" value="Genomic_DNA"/>
</dbReference>
<gene>
    <name evidence="2" type="ORF">H6P81_018586</name>
</gene>
<dbReference type="AlphaFoldDB" id="A0AAV7E1S2"/>
<dbReference type="Proteomes" id="UP000825729">
    <property type="component" value="Unassembled WGS sequence"/>
</dbReference>
<accession>A0AAV7E1S2</accession>
<feature type="transmembrane region" description="Helical" evidence="1">
    <location>
        <begin position="109"/>
        <end position="128"/>
    </location>
</feature>